<proteinExistence type="predicted"/>
<accession>A0A0V0H0C8</accession>
<reference evidence="2" key="1">
    <citation type="submission" date="2015-12" db="EMBL/GenBank/DDBJ databases">
        <title>Gene expression during late stages of embryo sac development: a critical building block for successful pollen-pistil interactions.</title>
        <authorList>
            <person name="Liu Y."/>
            <person name="Joly V."/>
            <person name="Sabar M."/>
            <person name="Matton D.P."/>
        </authorList>
    </citation>
    <scope>NUCLEOTIDE SEQUENCE</scope>
</reference>
<feature type="compositionally biased region" description="Polar residues" evidence="1">
    <location>
        <begin position="46"/>
        <end position="72"/>
    </location>
</feature>
<sequence>MSQEMIEYSPLSLFPYITYGKRNTTYLEERRLVVRKRKEKGFTGNHIDSPTKSLCNNFQSERGGQNQQGIIA</sequence>
<evidence type="ECO:0000313" key="2">
    <source>
        <dbReference type="EMBL" id="JAP13796.1"/>
    </source>
</evidence>
<organism evidence="2">
    <name type="scientific">Solanum chacoense</name>
    <name type="common">Chaco potato</name>
    <dbReference type="NCBI Taxonomy" id="4108"/>
    <lineage>
        <taxon>Eukaryota</taxon>
        <taxon>Viridiplantae</taxon>
        <taxon>Streptophyta</taxon>
        <taxon>Embryophyta</taxon>
        <taxon>Tracheophyta</taxon>
        <taxon>Spermatophyta</taxon>
        <taxon>Magnoliopsida</taxon>
        <taxon>eudicotyledons</taxon>
        <taxon>Gunneridae</taxon>
        <taxon>Pentapetalae</taxon>
        <taxon>asterids</taxon>
        <taxon>lamiids</taxon>
        <taxon>Solanales</taxon>
        <taxon>Solanaceae</taxon>
        <taxon>Solanoideae</taxon>
        <taxon>Solaneae</taxon>
        <taxon>Solanum</taxon>
    </lineage>
</organism>
<evidence type="ECO:0000256" key="1">
    <source>
        <dbReference type="SAM" id="MobiDB-lite"/>
    </source>
</evidence>
<dbReference type="AlphaFoldDB" id="A0A0V0H0C8"/>
<dbReference type="EMBL" id="GEDG01027516">
    <property type="protein sequence ID" value="JAP13796.1"/>
    <property type="molecule type" value="Transcribed_RNA"/>
</dbReference>
<name>A0A0V0H0C8_SOLCH</name>
<feature type="region of interest" description="Disordered" evidence="1">
    <location>
        <begin position="42"/>
        <end position="72"/>
    </location>
</feature>
<protein>
    <submittedName>
        <fullName evidence="2">Putative ovule protein</fullName>
    </submittedName>
</protein>